<keyword evidence="6" id="KW-1185">Reference proteome</keyword>
<evidence type="ECO:0000256" key="2">
    <source>
        <dbReference type="ARBA" id="ARBA00007832"/>
    </source>
</evidence>
<evidence type="ECO:0000259" key="3">
    <source>
        <dbReference type="Pfam" id="PF04183"/>
    </source>
</evidence>
<name>A0AA46AD53_9BACL</name>
<dbReference type="EMBL" id="FXTU01000001">
    <property type="protein sequence ID" value="SMP02883.1"/>
    <property type="molecule type" value="Genomic_DNA"/>
</dbReference>
<dbReference type="AlphaFoldDB" id="A0AA46AD53"/>
<dbReference type="Proteomes" id="UP001157946">
    <property type="component" value="Unassembled WGS sequence"/>
</dbReference>
<evidence type="ECO:0000256" key="1">
    <source>
        <dbReference type="ARBA" id="ARBA00004924"/>
    </source>
</evidence>
<evidence type="ECO:0000313" key="5">
    <source>
        <dbReference type="EMBL" id="SMP02883.1"/>
    </source>
</evidence>
<dbReference type="Pfam" id="PF04183">
    <property type="entry name" value="IucA_IucC"/>
    <property type="match status" value="1"/>
</dbReference>
<comment type="similarity">
    <text evidence="2">Belongs to the IucA/IucC family.</text>
</comment>
<feature type="domain" description="Aerobactin siderophore biosynthesis IucA/IucC-like C-terminal" evidence="4">
    <location>
        <begin position="418"/>
        <end position="577"/>
    </location>
</feature>
<dbReference type="PANTHER" id="PTHR34384:SF5">
    <property type="entry name" value="L-2,3-DIAMINOPROPANOATE--CITRATE LIGASE"/>
    <property type="match status" value="1"/>
</dbReference>
<organism evidence="5 6">
    <name type="scientific">Laceyella tengchongensis</name>
    <dbReference type="NCBI Taxonomy" id="574699"/>
    <lineage>
        <taxon>Bacteria</taxon>
        <taxon>Bacillati</taxon>
        <taxon>Bacillota</taxon>
        <taxon>Bacilli</taxon>
        <taxon>Bacillales</taxon>
        <taxon>Thermoactinomycetaceae</taxon>
        <taxon>Laceyella</taxon>
    </lineage>
</organism>
<accession>A0AA46AD53</accession>
<dbReference type="InterPro" id="IPR037455">
    <property type="entry name" value="LucA/IucC-like"/>
</dbReference>
<evidence type="ECO:0000313" key="6">
    <source>
        <dbReference type="Proteomes" id="UP001157946"/>
    </source>
</evidence>
<dbReference type="Pfam" id="PF06276">
    <property type="entry name" value="FhuF"/>
    <property type="match status" value="1"/>
</dbReference>
<comment type="caution">
    <text evidence="5">The sequence shown here is derived from an EMBL/GenBank/DDBJ whole genome shotgun (WGS) entry which is preliminary data.</text>
</comment>
<evidence type="ECO:0000259" key="4">
    <source>
        <dbReference type="Pfam" id="PF06276"/>
    </source>
</evidence>
<comment type="pathway">
    <text evidence="1">Siderophore biosynthesis.</text>
</comment>
<reference evidence="5" key="1">
    <citation type="submission" date="2017-05" db="EMBL/GenBank/DDBJ databases">
        <authorList>
            <person name="Varghese N."/>
            <person name="Submissions S."/>
        </authorList>
    </citation>
    <scope>NUCLEOTIDE SEQUENCE</scope>
    <source>
        <strain evidence="5">DSM 45262</strain>
    </source>
</reference>
<dbReference type="InterPro" id="IPR007310">
    <property type="entry name" value="Aerobactin_biosyn_IucA/IucC_N"/>
</dbReference>
<dbReference type="InterPro" id="IPR022770">
    <property type="entry name" value="IucA/IucC-like_C"/>
</dbReference>
<gene>
    <name evidence="5" type="ORF">SAMN06265361_101378</name>
</gene>
<dbReference type="GO" id="GO:0016881">
    <property type="term" value="F:acid-amino acid ligase activity"/>
    <property type="evidence" value="ECO:0007669"/>
    <property type="project" value="UniProtKB-ARBA"/>
</dbReference>
<dbReference type="Gene3D" id="6.10.250.3370">
    <property type="match status" value="1"/>
</dbReference>
<dbReference type="Gene3D" id="1.10.510.40">
    <property type="match status" value="1"/>
</dbReference>
<protein>
    <submittedName>
        <fullName evidence="5">Siderophore synthetase component</fullName>
    </submittedName>
</protein>
<dbReference type="GO" id="GO:0019290">
    <property type="term" value="P:siderophore biosynthetic process"/>
    <property type="evidence" value="ECO:0007669"/>
    <property type="project" value="InterPro"/>
</dbReference>
<dbReference type="RefSeq" id="WP_284723871.1">
    <property type="nucleotide sequence ID" value="NZ_FXTU01000001.1"/>
</dbReference>
<feature type="domain" description="Aerobactin siderophore biosynthesis IucA/IucC N-terminal" evidence="3">
    <location>
        <begin position="158"/>
        <end position="385"/>
    </location>
</feature>
<dbReference type="PANTHER" id="PTHR34384">
    <property type="entry name" value="L-2,3-DIAMINOPROPANOATE--CITRATE LIGASE"/>
    <property type="match status" value="1"/>
</dbReference>
<proteinExistence type="inferred from homology"/>
<sequence>MEPNLYQIAEHQTVERILNAFIRERGDAALFAESDDALVRWMNSQEPGATWLSLPLPKRRAKLLGIVTYSSVFGHHRYGKQFWIADADQRVTPVPSATQLITWMVEELAGEDEAEPVAELLAQIQNSIEKTALYLEHALAHGVRDGWDLHPEERLKWMEQRLLSGHPFHPTPKSSEGFSTEDLRRFAPELQASFPLHFFALHPDWIDEEWTEGTAPAKASILPPDVAERTARAIPEGYRLLPMHPWQAAYVRRFLAWRTGLEQGFIIDLGQLGPEVYPTSSVRTVWNARYPYSFKLPLHVRITHFVRENTAEQVKRSLDASRVMAVLRQAWPHASMSVLAEAGALRFNPPADLGGEYSPASFNVLLRENPDLAKGRTPLVVASLLECWPNQSEPPLLQAIRQAVGVPEGPIPSEHLATWLCKYVEVVFLPALDLFANEGVSLEAHVQNSLLHLEQGWPEHFYVRDMEGISINRDLAEAKGYYDGAITPDSPVLYSGEQAWERLQYYLITNHLGHLLHVIAYYGRWCEREAWAVVRDRLEREKAVASSQMRQVLERLLGAPVIRAKANLLSRFQNRSDSAVYLDLINPMHSEVKAK</sequence>